<dbReference type="Gene3D" id="2.120.10.90">
    <property type="entry name" value="DNA gyrase/topoisomerase IV, subunit A, C-terminal"/>
    <property type="match status" value="1"/>
</dbReference>
<gene>
    <name evidence="2" type="ORF">J4732_01655</name>
</gene>
<organism evidence="2">
    <name type="scientific">Serratia marcescens</name>
    <dbReference type="NCBI Taxonomy" id="615"/>
    <lineage>
        <taxon>Bacteria</taxon>
        <taxon>Pseudomonadati</taxon>
        <taxon>Pseudomonadota</taxon>
        <taxon>Gammaproteobacteria</taxon>
        <taxon>Enterobacterales</taxon>
        <taxon>Yersiniaceae</taxon>
        <taxon>Serratia</taxon>
    </lineage>
</organism>
<proteinExistence type="predicted"/>
<dbReference type="EMBL" id="JAGETR010000009">
    <property type="protein sequence ID" value="MBO2006578.1"/>
    <property type="molecule type" value="Genomic_DNA"/>
</dbReference>
<name>A0A939NKF9_SERMA</name>
<dbReference type="InterPro" id="IPR035516">
    <property type="entry name" value="Gyrase/topoIV_suA_C"/>
</dbReference>
<sequence length="99" mass="10554">MKTALTEAAVRAAPASSYQPQQGRRGTIIVDLMTVAVVMLFSANGKSGTLPETQVRSMGRTATGVRSARPRREGDGVISTTIVPRGEGDILTVTQKRLR</sequence>
<dbReference type="SUPFAM" id="SSF101904">
    <property type="entry name" value="GyrA/ParC C-terminal domain-like"/>
    <property type="match status" value="1"/>
</dbReference>
<evidence type="ECO:0000313" key="2">
    <source>
        <dbReference type="EMBL" id="MBO2006578.1"/>
    </source>
</evidence>
<accession>A0A939NKF9</accession>
<reference evidence="2" key="1">
    <citation type="submission" date="2021-03" db="EMBL/GenBank/DDBJ databases">
        <title>Molecular epidemiology and mechanisms of colistin and carbapenem resistance in Enterobacteriaceae from clinical isolates, the environment and porcine samples in Pretoria, South Africa.</title>
        <authorList>
            <person name="Bogoshi D."/>
            <person name="Mbelle N.M."/>
            <person name="Naidoo V."/>
            <person name="Osei Sekyere J."/>
        </authorList>
    </citation>
    <scope>NUCLEOTIDE SEQUENCE</scope>
    <source>
        <strain evidence="2">C080</strain>
    </source>
</reference>
<feature type="region of interest" description="Disordered" evidence="1">
    <location>
        <begin position="1"/>
        <end position="21"/>
    </location>
</feature>
<evidence type="ECO:0000256" key="1">
    <source>
        <dbReference type="SAM" id="MobiDB-lite"/>
    </source>
</evidence>
<protein>
    <submittedName>
        <fullName evidence="2">Uncharacterized protein</fullName>
    </submittedName>
</protein>
<dbReference type="AlphaFoldDB" id="A0A939NKF9"/>
<comment type="caution">
    <text evidence="2">The sequence shown here is derived from an EMBL/GenBank/DDBJ whole genome shotgun (WGS) entry which is preliminary data.</text>
</comment>